<dbReference type="Pfam" id="PF14584">
    <property type="entry name" value="DUF4446"/>
    <property type="match status" value="1"/>
</dbReference>
<protein>
    <recommendedName>
        <fullName evidence="4">DUF4446 domain-containing protein</fullName>
    </recommendedName>
</protein>
<evidence type="ECO:0008006" key="4">
    <source>
        <dbReference type="Google" id="ProtNLM"/>
    </source>
</evidence>
<keyword evidence="1" id="KW-0472">Membrane</keyword>
<accession>A0A1F5EH83</accession>
<dbReference type="STRING" id="1797582.A2442_01305"/>
<evidence type="ECO:0000256" key="1">
    <source>
        <dbReference type="SAM" id="Phobius"/>
    </source>
</evidence>
<organism evidence="2 3">
    <name type="scientific">Candidatus Campbellbacteria bacterium RIFOXYC2_FULL_35_25</name>
    <dbReference type="NCBI Taxonomy" id="1797582"/>
    <lineage>
        <taxon>Bacteria</taxon>
        <taxon>Candidatus Campbelliibacteriota</taxon>
    </lineage>
</organism>
<keyword evidence="1" id="KW-1133">Transmembrane helix</keyword>
<reference evidence="2 3" key="1">
    <citation type="journal article" date="2016" name="Nat. Commun.">
        <title>Thousands of microbial genomes shed light on interconnected biogeochemical processes in an aquifer system.</title>
        <authorList>
            <person name="Anantharaman K."/>
            <person name="Brown C.T."/>
            <person name="Hug L.A."/>
            <person name="Sharon I."/>
            <person name="Castelle C.J."/>
            <person name="Probst A.J."/>
            <person name="Thomas B.C."/>
            <person name="Singh A."/>
            <person name="Wilkins M.J."/>
            <person name="Karaoz U."/>
            <person name="Brodie E.L."/>
            <person name="Williams K.H."/>
            <person name="Hubbard S.S."/>
            <person name="Banfield J.F."/>
        </authorList>
    </citation>
    <scope>NUCLEOTIDE SEQUENCE [LARGE SCALE GENOMIC DNA]</scope>
</reference>
<comment type="caution">
    <text evidence="2">The sequence shown here is derived from an EMBL/GenBank/DDBJ whole genome shotgun (WGS) entry which is preliminary data.</text>
</comment>
<keyword evidence="1" id="KW-0812">Transmembrane</keyword>
<dbReference type="Proteomes" id="UP000179003">
    <property type="component" value="Unassembled WGS sequence"/>
</dbReference>
<sequence>MSTEEIMIYSLIAISFLLILWIIRLEVKIKNIPSVKNNQNLNDQIGALQKNTNILNEFKNATNNKIQSIDVEIDKSIQGIETVRFNPFKGDGIGGNQSFATAMIDNNGNGVVISSLYSREKVSVFAKPIKNWLCEHELSGEEKEVLQKVKLNKGK</sequence>
<gene>
    <name evidence="2" type="ORF">A2442_01305</name>
</gene>
<evidence type="ECO:0000313" key="2">
    <source>
        <dbReference type="EMBL" id="OGD66743.1"/>
    </source>
</evidence>
<feature type="transmembrane region" description="Helical" evidence="1">
    <location>
        <begin position="6"/>
        <end position="23"/>
    </location>
</feature>
<name>A0A1F5EH83_9BACT</name>
<dbReference type="AlphaFoldDB" id="A0A1F5EH83"/>
<dbReference type="InterPro" id="IPR027981">
    <property type="entry name" value="DUF4446"/>
</dbReference>
<proteinExistence type="predicted"/>
<evidence type="ECO:0000313" key="3">
    <source>
        <dbReference type="Proteomes" id="UP000179003"/>
    </source>
</evidence>
<dbReference type="EMBL" id="MFAE01000014">
    <property type="protein sequence ID" value="OGD66743.1"/>
    <property type="molecule type" value="Genomic_DNA"/>
</dbReference>